<reference evidence="12" key="1">
    <citation type="submission" date="2016-07" db="EMBL/GenBank/DDBJ databases">
        <authorList>
            <person name="Florea S."/>
            <person name="Webb J.S."/>
            <person name="Jaromczyk J."/>
            <person name="Schardl C.L."/>
        </authorList>
    </citation>
    <scope>NUCLEOTIDE SEQUENCE [LARGE SCALE GENOMIC DNA]</scope>
    <source>
        <strain evidence="12">CY1</strain>
    </source>
</reference>
<dbReference type="Gene3D" id="3.40.50.2300">
    <property type="match status" value="1"/>
</dbReference>
<organism evidence="11 12">
    <name type="scientific">Paenibacillus ferrarius</name>
    <dbReference type="NCBI Taxonomy" id="1469647"/>
    <lineage>
        <taxon>Bacteria</taxon>
        <taxon>Bacillati</taxon>
        <taxon>Bacillota</taxon>
        <taxon>Bacilli</taxon>
        <taxon>Bacillales</taxon>
        <taxon>Paenibacillaceae</taxon>
        <taxon>Paenibacillus</taxon>
    </lineage>
</organism>
<evidence type="ECO:0000313" key="11">
    <source>
        <dbReference type="EMBL" id="OPH46575.1"/>
    </source>
</evidence>
<dbReference type="STRING" id="1469647.BC351_13840"/>
<dbReference type="OrthoDB" id="9794370at2"/>
<keyword evidence="5" id="KW-0805">Transcription regulation</keyword>
<evidence type="ECO:0000256" key="7">
    <source>
        <dbReference type="ARBA" id="ARBA00023163"/>
    </source>
</evidence>
<evidence type="ECO:0000256" key="5">
    <source>
        <dbReference type="ARBA" id="ARBA00023015"/>
    </source>
</evidence>
<evidence type="ECO:0000256" key="4">
    <source>
        <dbReference type="ARBA" id="ARBA00023012"/>
    </source>
</evidence>
<dbReference type="InterPro" id="IPR009057">
    <property type="entry name" value="Homeodomain-like_sf"/>
</dbReference>
<evidence type="ECO:0000259" key="9">
    <source>
        <dbReference type="PROSITE" id="PS01124"/>
    </source>
</evidence>
<evidence type="ECO:0000259" key="10">
    <source>
        <dbReference type="PROSITE" id="PS50110"/>
    </source>
</evidence>
<keyword evidence="12" id="KW-1185">Reference proteome</keyword>
<name>A0A1V4H6Q6_9BACL</name>
<keyword evidence="3 8" id="KW-0597">Phosphoprotein</keyword>
<comment type="subcellular location">
    <subcellularLocation>
        <location evidence="1">Cytoplasm</location>
    </subcellularLocation>
</comment>
<evidence type="ECO:0000256" key="6">
    <source>
        <dbReference type="ARBA" id="ARBA00023125"/>
    </source>
</evidence>
<dbReference type="RefSeq" id="WP_079421341.1">
    <property type="nucleotide sequence ID" value="NZ_MBTG01000073.1"/>
</dbReference>
<dbReference type="InterPro" id="IPR051552">
    <property type="entry name" value="HptR"/>
</dbReference>
<evidence type="ECO:0000256" key="3">
    <source>
        <dbReference type="ARBA" id="ARBA00022553"/>
    </source>
</evidence>
<dbReference type="Gene3D" id="1.10.10.60">
    <property type="entry name" value="Homeodomain-like"/>
    <property type="match status" value="2"/>
</dbReference>
<evidence type="ECO:0000256" key="2">
    <source>
        <dbReference type="ARBA" id="ARBA00022490"/>
    </source>
</evidence>
<gene>
    <name evidence="11" type="ORF">BC351_13840</name>
</gene>
<dbReference type="SUPFAM" id="SSF46689">
    <property type="entry name" value="Homeodomain-like"/>
    <property type="match status" value="1"/>
</dbReference>
<dbReference type="Proteomes" id="UP000190626">
    <property type="component" value="Unassembled WGS sequence"/>
</dbReference>
<protein>
    <recommendedName>
        <fullName evidence="13">DNA-binding response regulator</fullName>
    </recommendedName>
</protein>
<dbReference type="PROSITE" id="PS50110">
    <property type="entry name" value="RESPONSE_REGULATORY"/>
    <property type="match status" value="1"/>
</dbReference>
<feature type="domain" description="Response regulatory" evidence="10">
    <location>
        <begin position="3"/>
        <end position="120"/>
    </location>
</feature>
<dbReference type="AlphaFoldDB" id="A0A1V4H6Q6"/>
<keyword evidence="4" id="KW-0902">Two-component regulatory system</keyword>
<keyword evidence="2" id="KW-0963">Cytoplasm</keyword>
<dbReference type="GO" id="GO:0003700">
    <property type="term" value="F:DNA-binding transcription factor activity"/>
    <property type="evidence" value="ECO:0007669"/>
    <property type="project" value="InterPro"/>
</dbReference>
<feature type="modified residue" description="4-aspartylphosphate" evidence="8">
    <location>
        <position position="55"/>
    </location>
</feature>
<dbReference type="InterPro" id="IPR018060">
    <property type="entry name" value="HTH_AraC"/>
</dbReference>
<keyword evidence="7" id="KW-0804">Transcription</keyword>
<comment type="caution">
    <text evidence="11">The sequence shown here is derived from an EMBL/GenBank/DDBJ whole genome shotgun (WGS) entry which is preliminary data.</text>
</comment>
<evidence type="ECO:0000256" key="8">
    <source>
        <dbReference type="PROSITE-ProRule" id="PRU00169"/>
    </source>
</evidence>
<dbReference type="EMBL" id="MBTG01000073">
    <property type="protein sequence ID" value="OPH46575.1"/>
    <property type="molecule type" value="Genomic_DNA"/>
</dbReference>
<dbReference type="SUPFAM" id="SSF52172">
    <property type="entry name" value="CheY-like"/>
    <property type="match status" value="1"/>
</dbReference>
<dbReference type="GO" id="GO:0043565">
    <property type="term" value="F:sequence-specific DNA binding"/>
    <property type="evidence" value="ECO:0007669"/>
    <property type="project" value="InterPro"/>
</dbReference>
<dbReference type="Pfam" id="PF12833">
    <property type="entry name" value="HTH_18"/>
    <property type="match status" value="1"/>
</dbReference>
<evidence type="ECO:0000256" key="1">
    <source>
        <dbReference type="ARBA" id="ARBA00004496"/>
    </source>
</evidence>
<dbReference type="PANTHER" id="PTHR42713:SF3">
    <property type="entry name" value="TRANSCRIPTIONAL REGULATORY PROTEIN HPTR"/>
    <property type="match status" value="1"/>
</dbReference>
<proteinExistence type="predicted"/>
<sequence>MLQILLVDDEPYVVDDLSITIPWADLQFEQVHKAYSGQEALEILMHNPIDIVITDISMPEMSGLQLIEEIRSGWKHIKCVLLTGYAEFEYAKKAIENQASAYLLKPIGDEQLIEVLQQLHLEIQREWETLSSFQNTMQTFREHLPLLRDRLLNETLQGRRFTKEQLSEHMHKYQLSPMIDEHVAIMIVRLEDYFQRQDMNSIPLFEYAIVNIANELFHEQFDIWSCKDVHEYLVFLLKPKSPDVRSYSLTQTAFELQKNVSMYLKGDVSVATTSWGIFPYKVRELYQSAVALIRQRIGQDTGLFLTVDQQIRNQDIQIMQSLYEPPTFLHLFEANRWDAIEEKLHAVFHELKGSGEHSQEHIEVTRNYLKTAFYYFAHKNNKLLRDILAPSMNESRKFHSPEMLKDWAMELIVQLRAYFDSGHQDQRSILINDVHDFVDSNIGYVSLQSIADHVQLHPVYLSKIYKSETGKSISDYFFQVKMEKAAHLLTNSQLKIYEISTLLGYSTAHYFIKLFKEYSHMTPQEFRERSN</sequence>
<dbReference type="SMART" id="SM00342">
    <property type="entry name" value="HTH_ARAC"/>
    <property type="match status" value="1"/>
</dbReference>
<dbReference type="GO" id="GO:0005737">
    <property type="term" value="C:cytoplasm"/>
    <property type="evidence" value="ECO:0007669"/>
    <property type="project" value="UniProtKB-SubCell"/>
</dbReference>
<dbReference type="InterPro" id="IPR011006">
    <property type="entry name" value="CheY-like_superfamily"/>
</dbReference>
<accession>A0A1V4H6Q6</accession>
<evidence type="ECO:0000313" key="12">
    <source>
        <dbReference type="Proteomes" id="UP000190626"/>
    </source>
</evidence>
<feature type="domain" description="HTH araC/xylS-type" evidence="9">
    <location>
        <begin position="432"/>
        <end position="529"/>
    </location>
</feature>
<dbReference type="PROSITE" id="PS01124">
    <property type="entry name" value="HTH_ARAC_FAMILY_2"/>
    <property type="match status" value="1"/>
</dbReference>
<dbReference type="Pfam" id="PF00072">
    <property type="entry name" value="Response_reg"/>
    <property type="match status" value="1"/>
</dbReference>
<dbReference type="InterPro" id="IPR001789">
    <property type="entry name" value="Sig_transdc_resp-reg_receiver"/>
</dbReference>
<dbReference type="SMART" id="SM00448">
    <property type="entry name" value="REC"/>
    <property type="match status" value="1"/>
</dbReference>
<evidence type="ECO:0008006" key="13">
    <source>
        <dbReference type="Google" id="ProtNLM"/>
    </source>
</evidence>
<dbReference type="GO" id="GO:0000160">
    <property type="term" value="P:phosphorelay signal transduction system"/>
    <property type="evidence" value="ECO:0007669"/>
    <property type="project" value="UniProtKB-KW"/>
</dbReference>
<keyword evidence="6" id="KW-0238">DNA-binding</keyword>
<dbReference type="PANTHER" id="PTHR42713">
    <property type="entry name" value="HISTIDINE KINASE-RELATED"/>
    <property type="match status" value="1"/>
</dbReference>
<dbReference type="CDD" id="cd17536">
    <property type="entry name" value="REC_YesN-like"/>
    <property type="match status" value="1"/>
</dbReference>